<comment type="caution">
    <text evidence="1">The sequence shown here is derived from an EMBL/GenBank/DDBJ whole genome shotgun (WGS) entry which is preliminary data.</text>
</comment>
<evidence type="ECO:0000313" key="1">
    <source>
        <dbReference type="EMBL" id="GMR34363.1"/>
    </source>
</evidence>
<dbReference type="EMBL" id="BTRK01000002">
    <property type="protein sequence ID" value="GMR34363.1"/>
    <property type="molecule type" value="Genomic_DNA"/>
</dbReference>
<protein>
    <submittedName>
        <fullName evidence="1">Uncharacterized protein</fullName>
    </submittedName>
</protein>
<feature type="non-terminal residue" evidence="1">
    <location>
        <position position="1"/>
    </location>
</feature>
<name>A0AAN4Z9D7_9BILA</name>
<sequence>RIAPSSSRNRCTRRTHSVPARLHNIHHWSNNAPWDHHRCKSHALGPEWAGLADRSDLACRPVRPECT</sequence>
<dbReference type="Proteomes" id="UP001328107">
    <property type="component" value="Unassembled WGS sequence"/>
</dbReference>
<feature type="non-terminal residue" evidence="1">
    <location>
        <position position="67"/>
    </location>
</feature>
<reference evidence="2" key="1">
    <citation type="submission" date="2022-10" db="EMBL/GenBank/DDBJ databases">
        <title>Genome assembly of Pristionchus species.</title>
        <authorList>
            <person name="Yoshida K."/>
            <person name="Sommer R.J."/>
        </authorList>
    </citation>
    <scope>NUCLEOTIDE SEQUENCE [LARGE SCALE GENOMIC DNA]</scope>
    <source>
        <strain evidence="2">RS5460</strain>
    </source>
</reference>
<organism evidence="1 2">
    <name type="scientific">Pristionchus mayeri</name>
    <dbReference type="NCBI Taxonomy" id="1317129"/>
    <lineage>
        <taxon>Eukaryota</taxon>
        <taxon>Metazoa</taxon>
        <taxon>Ecdysozoa</taxon>
        <taxon>Nematoda</taxon>
        <taxon>Chromadorea</taxon>
        <taxon>Rhabditida</taxon>
        <taxon>Rhabditina</taxon>
        <taxon>Diplogasteromorpha</taxon>
        <taxon>Diplogasteroidea</taxon>
        <taxon>Neodiplogasteridae</taxon>
        <taxon>Pristionchus</taxon>
    </lineage>
</organism>
<accession>A0AAN4Z9D7</accession>
<proteinExistence type="predicted"/>
<keyword evidence="2" id="KW-1185">Reference proteome</keyword>
<gene>
    <name evidence="1" type="ORF">PMAYCL1PPCAC_04558</name>
</gene>
<evidence type="ECO:0000313" key="2">
    <source>
        <dbReference type="Proteomes" id="UP001328107"/>
    </source>
</evidence>
<dbReference type="AlphaFoldDB" id="A0AAN4Z9D7"/>